<reference evidence="2 3" key="1">
    <citation type="submission" date="2024-02" db="EMBL/GenBank/DDBJ databases">
        <authorList>
            <person name="Chen Y."/>
            <person name="Shah S."/>
            <person name="Dougan E. K."/>
            <person name="Thang M."/>
            <person name="Chan C."/>
        </authorList>
    </citation>
    <scope>NUCLEOTIDE SEQUENCE [LARGE SCALE GENOMIC DNA]</scope>
</reference>
<protein>
    <submittedName>
        <fullName evidence="2">Uncharacterized protein</fullName>
    </submittedName>
</protein>
<keyword evidence="3" id="KW-1185">Reference proteome</keyword>
<gene>
    <name evidence="2" type="ORF">CCMP2556_LOCUS48059</name>
</gene>
<accession>A0ABP0RRB8</accession>
<sequence>MRGGIQQRLSLAEPSGEAKQGQPKSCLADWLHRQWAEGFFSPQQLQKIAALAQVDFEAAGARAPHPLAQLARLGSNGLYENNMHRDLVKLLAPVSSLPHALPVKIPMKGGLFLQNIQLPHLQFHCMHKHYTDRFNSSFFPQAPHSLRSFWETFSQHICMRDHPALGRLDLYSKGLPIKIHGDAMPVTGIGKVWSKGMLVMNWSGLLSTAASRENCDVMYVAFEKLLQDGTHSTLDELFTVLALSFNSLLEGTFPSHDWNGKPFSATSPHGRLAGEPLANGFFGVVTTLVGDLDYLNKTLKLPHWARKDSPCAICRASGAGNSRWQNFSMHAEWKGTLWPPTDWMSWEGKSKCQLFRIKHLTGASVAADWMHTKYLGHDQYAMGSVIYILIFHLLNQGSTKRNLAWFWAALKRLYKTYQIRDKYGSFSTNTMFMNKQGIKLKGKAAVIKALAKPLLEIWSQWHNPQLQMHRMISIYLKLNCQIEGMLEDNFANLSFSTGDAMKFEELVFQMGHVCHLLNEHFQHQDVPNGMFNITSKLHYLMHAAMSSKHISPRYTWVFQGEDFMKVMQRLAQSCTRGNKPQEISYKMLEHWRVAQHMMWAED</sequence>
<feature type="region of interest" description="Disordered" evidence="1">
    <location>
        <begin position="1"/>
        <end position="23"/>
    </location>
</feature>
<evidence type="ECO:0000256" key="1">
    <source>
        <dbReference type="SAM" id="MobiDB-lite"/>
    </source>
</evidence>
<proteinExistence type="predicted"/>
<dbReference type="EMBL" id="CAXAMN010026304">
    <property type="protein sequence ID" value="CAK9102025.1"/>
    <property type="molecule type" value="Genomic_DNA"/>
</dbReference>
<evidence type="ECO:0000313" key="3">
    <source>
        <dbReference type="Proteomes" id="UP001642484"/>
    </source>
</evidence>
<organism evidence="2 3">
    <name type="scientific">Durusdinium trenchii</name>
    <dbReference type="NCBI Taxonomy" id="1381693"/>
    <lineage>
        <taxon>Eukaryota</taxon>
        <taxon>Sar</taxon>
        <taxon>Alveolata</taxon>
        <taxon>Dinophyceae</taxon>
        <taxon>Suessiales</taxon>
        <taxon>Symbiodiniaceae</taxon>
        <taxon>Durusdinium</taxon>
    </lineage>
</organism>
<name>A0ABP0RRB8_9DINO</name>
<comment type="caution">
    <text evidence="2">The sequence shown here is derived from an EMBL/GenBank/DDBJ whole genome shotgun (WGS) entry which is preliminary data.</text>
</comment>
<evidence type="ECO:0000313" key="2">
    <source>
        <dbReference type="EMBL" id="CAK9102025.1"/>
    </source>
</evidence>
<dbReference type="Proteomes" id="UP001642484">
    <property type="component" value="Unassembled WGS sequence"/>
</dbReference>